<reference evidence="3 4" key="1">
    <citation type="submission" date="2021-03" db="EMBL/GenBank/DDBJ databases">
        <title>novel species in genus Cellulomonas.</title>
        <authorList>
            <person name="Zhang G."/>
        </authorList>
    </citation>
    <scope>NUCLEOTIDE SEQUENCE [LARGE SCALE GENOMIC DNA]</scope>
    <source>
        <strain evidence="4">zg-ZUI188</strain>
    </source>
</reference>
<accession>A0ABS3SKH3</accession>
<proteinExistence type="predicted"/>
<dbReference type="InterPro" id="IPR023210">
    <property type="entry name" value="NADP_OxRdtase_dom"/>
</dbReference>
<dbReference type="PANTHER" id="PTHR43364">
    <property type="entry name" value="NADH-SPECIFIC METHYLGLYOXAL REDUCTASE-RELATED"/>
    <property type="match status" value="1"/>
</dbReference>
<evidence type="ECO:0000256" key="1">
    <source>
        <dbReference type="ARBA" id="ARBA00023002"/>
    </source>
</evidence>
<dbReference type="RefSeq" id="WP_208213284.1">
    <property type="nucleotide sequence ID" value="NZ_CP074404.1"/>
</dbReference>
<evidence type="ECO:0000259" key="2">
    <source>
        <dbReference type="Pfam" id="PF00248"/>
    </source>
</evidence>
<keyword evidence="4" id="KW-1185">Reference proteome</keyword>
<gene>
    <name evidence="3" type="ORF">J4035_12580</name>
</gene>
<dbReference type="Pfam" id="PF00248">
    <property type="entry name" value="Aldo_ket_red"/>
    <property type="match status" value="1"/>
</dbReference>
<dbReference type="Gene3D" id="3.20.20.100">
    <property type="entry name" value="NADP-dependent oxidoreductase domain"/>
    <property type="match status" value="1"/>
</dbReference>
<feature type="domain" description="NADP-dependent oxidoreductase" evidence="2">
    <location>
        <begin position="17"/>
        <end position="318"/>
    </location>
</feature>
<dbReference type="PANTHER" id="PTHR43364:SF4">
    <property type="entry name" value="NAD(P)-LINKED OXIDOREDUCTASE SUPERFAMILY PROTEIN"/>
    <property type="match status" value="1"/>
</dbReference>
<comment type="caution">
    <text evidence="3">The sequence shown here is derived from an EMBL/GenBank/DDBJ whole genome shotgun (WGS) entry which is preliminary data.</text>
</comment>
<name>A0ABS3SKH3_9CELL</name>
<dbReference type="EMBL" id="JAGFBM010000007">
    <property type="protein sequence ID" value="MBO3085475.1"/>
    <property type="molecule type" value="Genomic_DNA"/>
</dbReference>
<dbReference type="InterPro" id="IPR050523">
    <property type="entry name" value="AKR_Detox_Biosynth"/>
</dbReference>
<sequence>MQYRTLGTSGTIVSAQCLGTMTFGAEADERASAEMMTTFVEHGGTFVDTADVYSQGGSEEILGRWLAAHPTDARQLVVATKGRFAMGDGRNDLGLSRRHLREALDASLRRLGVEHIDLYQMHAWDALTPVEETLGFLDEAVAAGKISYYGFSNYLGWQLTKAVHTARAHDWSRPVTLQPQYNLLVRDIEHEVVPAALDAGLGLLPWSPLAGGWLTGKYERDVLPQGSSRLGEDPTRGMEAWEARNADERTWRVIDAVREVADAREVTMSQVALAWLAARPGVTSVIIGARTSEQLGDNLRAADLVLTAAELERLTEVSAPRVDDYPYGTAGVAQRHRGGL</sequence>
<dbReference type="InterPro" id="IPR036812">
    <property type="entry name" value="NAD(P)_OxRdtase_dom_sf"/>
</dbReference>
<evidence type="ECO:0000313" key="3">
    <source>
        <dbReference type="EMBL" id="MBO3085475.1"/>
    </source>
</evidence>
<protein>
    <submittedName>
        <fullName evidence="3">Aldo/keto reductase</fullName>
    </submittedName>
</protein>
<dbReference type="Proteomes" id="UP000678317">
    <property type="component" value="Unassembled WGS sequence"/>
</dbReference>
<evidence type="ECO:0000313" key="4">
    <source>
        <dbReference type="Proteomes" id="UP000678317"/>
    </source>
</evidence>
<organism evidence="3 4">
    <name type="scientific">Cellulomonas fengjieae</name>
    <dbReference type="NCBI Taxonomy" id="2819978"/>
    <lineage>
        <taxon>Bacteria</taxon>
        <taxon>Bacillati</taxon>
        <taxon>Actinomycetota</taxon>
        <taxon>Actinomycetes</taxon>
        <taxon>Micrococcales</taxon>
        <taxon>Cellulomonadaceae</taxon>
        <taxon>Cellulomonas</taxon>
    </lineage>
</organism>
<keyword evidence="1" id="KW-0560">Oxidoreductase</keyword>
<dbReference type="SUPFAM" id="SSF51430">
    <property type="entry name" value="NAD(P)-linked oxidoreductase"/>
    <property type="match status" value="1"/>
</dbReference>